<dbReference type="AlphaFoldDB" id="A0A0E9X383"/>
<reference evidence="1" key="1">
    <citation type="submission" date="2014-11" db="EMBL/GenBank/DDBJ databases">
        <authorList>
            <person name="Amaro Gonzalez C."/>
        </authorList>
    </citation>
    <scope>NUCLEOTIDE SEQUENCE</scope>
</reference>
<proteinExistence type="predicted"/>
<accession>A0A0E9X383</accession>
<sequence length="83" mass="9367">MIMRNDLLTSVCTVRTEITGICRAISFWRWKLCRTPRSRICVFFPSPFSICKDGDHVLSSTITSHVSRVGPRNVSHAHLSCSS</sequence>
<name>A0A0E9X383_ANGAN</name>
<evidence type="ECO:0000313" key="1">
    <source>
        <dbReference type="EMBL" id="JAH97197.1"/>
    </source>
</evidence>
<organism evidence="1">
    <name type="scientific">Anguilla anguilla</name>
    <name type="common">European freshwater eel</name>
    <name type="synonym">Muraena anguilla</name>
    <dbReference type="NCBI Taxonomy" id="7936"/>
    <lineage>
        <taxon>Eukaryota</taxon>
        <taxon>Metazoa</taxon>
        <taxon>Chordata</taxon>
        <taxon>Craniata</taxon>
        <taxon>Vertebrata</taxon>
        <taxon>Euteleostomi</taxon>
        <taxon>Actinopterygii</taxon>
        <taxon>Neopterygii</taxon>
        <taxon>Teleostei</taxon>
        <taxon>Anguilliformes</taxon>
        <taxon>Anguillidae</taxon>
        <taxon>Anguilla</taxon>
    </lineage>
</organism>
<reference evidence="1" key="2">
    <citation type="journal article" date="2015" name="Fish Shellfish Immunol.">
        <title>Early steps in the European eel (Anguilla anguilla)-Vibrio vulnificus interaction in the gills: Role of the RtxA13 toxin.</title>
        <authorList>
            <person name="Callol A."/>
            <person name="Pajuelo D."/>
            <person name="Ebbesson L."/>
            <person name="Teles M."/>
            <person name="MacKenzie S."/>
            <person name="Amaro C."/>
        </authorList>
    </citation>
    <scope>NUCLEOTIDE SEQUENCE</scope>
</reference>
<dbReference type="EMBL" id="GBXM01011380">
    <property type="protein sequence ID" value="JAH97197.1"/>
    <property type="molecule type" value="Transcribed_RNA"/>
</dbReference>
<protein>
    <submittedName>
        <fullName evidence="1">Uncharacterized protein</fullName>
    </submittedName>
</protein>